<dbReference type="Gene3D" id="3.40.50.2300">
    <property type="match status" value="1"/>
</dbReference>
<dbReference type="RefSeq" id="WP_215607721.1">
    <property type="nucleotide sequence ID" value="NZ_JADOES010000005.1"/>
</dbReference>
<reference evidence="5" key="2">
    <citation type="journal article" date="2021" name="Mar. Drugs">
        <title>Genome Reduction and Secondary Metabolism of the Marine Sponge-Associated Cyanobacterium Leptothoe.</title>
        <authorList>
            <person name="Konstantinou D."/>
            <person name="Popin R.V."/>
            <person name="Fewer D.P."/>
            <person name="Sivonen K."/>
            <person name="Gkelis S."/>
        </authorList>
    </citation>
    <scope>NUCLEOTIDE SEQUENCE</scope>
    <source>
        <strain evidence="5">TAU-MAC 1115</strain>
    </source>
</reference>
<dbReference type="GO" id="GO:0004672">
    <property type="term" value="F:protein kinase activity"/>
    <property type="evidence" value="ECO:0007669"/>
    <property type="project" value="InterPro"/>
</dbReference>
<dbReference type="SMART" id="SM00220">
    <property type="entry name" value="S_TKc"/>
    <property type="match status" value="1"/>
</dbReference>
<dbReference type="EMBL" id="JADOES010000005">
    <property type="protein sequence ID" value="MBT9314652.1"/>
    <property type="molecule type" value="Genomic_DNA"/>
</dbReference>
<dbReference type="SMART" id="SM00448">
    <property type="entry name" value="REC"/>
    <property type="match status" value="1"/>
</dbReference>
<feature type="modified residue" description="4-aspartylphosphate" evidence="2">
    <location>
        <position position="52"/>
    </location>
</feature>
<feature type="domain" description="Response regulatory" evidence="4">
    <location>
        <begin position="3"/>
        <end position="119"/>
    </location>
</feature>
<dbReference type="GO" id="GO:0000160">
    <property type="term" value="P:phosphorelay signal transduction system"/>
    <property type="evidence" value="ECO:0007669"/>
    <property type="project" value="InterPro"/>
</dbReference>
<sequence>MPKVLLVEDNALNRKMLERRLRHCGYEVLLATDGEQGVTIATDQQPDLVIMDTDLPVMGGWQAIKILKASVVTANIPIIALTTNTKSGNWKTALEVGCNDYDTKPLVLKRLLGKVNTLLGLASSPTTPAEPDPVDVLLSATSSFSMSESTISVPSAQIPTLNKASNGLLNDRYEIGQVLRKDSFGQCLLAKDVKGSGSQSVIINAFDLPVDDPTLLTLVRESLASEMKFLRVISKQDDIATCLDYFEQDETFYWVQDHILGTSLANELGSAQSMGHVLKLTHSLLSSVHPFHQGKMVHCECHPHSFIRRQSDNRIVLVDYGLLKRMFVNLRSHSLTYRQAILKQGQYQPAEQRAGTPQLSSDVYAIGMIVLQSLTGQSPEWLVTASGQRNLTDLVKADSKIVKLFERMVSPNHHVRFKSASEALASLPLSLLPKESTYQQALSS</sequence>
<evidence type="ECO:0000256" key="2">
    <source>
        <dbReference type="PROSITE-ProRule" id="PRU00169"/>
    </source>
</evidence>
<dbReference type="InterPro" id="IPR011006">
    <property type="entry name" value="CheY-like_superfamily"/>
</dbReference>
<dbReference type="Proteomes" id="UP000717364">
    <property type="component" value="Unassembled WGS sequence"/>
</dbReference>
<comment type="caution">
    <text evidence="5">The sequence shown here is derived from an EMBL/GenBank/DDBJ whole genome shotgun (WGS) entry which is preliminary data.</text>
</comment>
<evidence type="ECO:0000313" key="6">
    <source>
        <dbReference type="Proteomes" id="UP000717364"/>
    </source>
</evidence>
<name>A0A947GI86_9CYAN</name>
<dbReference type="Pfam" id="PF00069">
    <property type="entry name" value="Pkinase"/>
    <property type="match status" value="1"/>
</dbReference>
<dbReference type="InterPro" id="IPR011009">
    <property type="entry name" value="Kinase-like_dom_sf"/>
</dbReference>
<protein>
    <submittedName>
        <fullName evidence="5">Response regulator</fullName>
    </submittedName>
</protein>
<dbReference type="InterPro" id="IPR000719">
    <property type="entry name" value="Prot_kinase_dom"/>
</dbReference>
<reference evidence="5" key="1">
    <citation type="submission" date="2020-11" db="EMBL/GenBank/DDBJ databases">
        <authorList>
            <person name="Konstantinou D."/>
            <person name="Gkelis S."/>
            <person name="Popin R."/>
            <person name="Fewer D."/>
            <person name="Sivonen K."/>
        </authorList>
    </citation>
    <scope>NUCLEOTIDE SEQUENCE</scope>
    <source>
        <strain evidence="5">TAU-MAC 1115</strain>
    </source>
</reference>
<proteinExistence type="predicted"/>
<dbReference type="PROSITE" id="PS50110">
    <property type="entry name" value="RESPONSE_REGULATORY"/>
    <property type="match status" value="1"/>
</dbReference>
<dbReference type="GO" id="GO:0005524">
    <property type="term" value="F:ATP binding"/>
    <property type="evidence" value="ECO:0007669"/>
    <property type="project" value="InterPro"/>
</dbReference>
<feature type="domain" description="Protein kinase" evidence="3">
    <location>
        <begin position="173"/>
        <end position="444"/>
    </location>
</feature>
<dbReference type="Pfam" id="PF00072">
    <property type="entry name" value="Response_reg"/>
    <property type="match status" value="1"/>
</dbReference>
<gene>
    <name evidence="5" type="ORF">IXB50_04365</name>
</gene>
<evidence type="ECO:0000259" key="3">
    <source>
        <dbReference type="PROSITE" id="PS50011"/>
    </source>
</evidence>
<evidence type="ECO:0000259" key="4">
    <source>
        <dbReference type="PROSITE" id="PS50110"/>
    </source>
</evidence>
<dbReference type="SUPFAM" id="SSF52172">
    <property type="entry name" value="CheY-like"/>
    <property type="match status" value="1"/>
</dbReference>
<evidence type="ECO:0000256" key="1">
    <source>
        <dbReference type="ARBA" id="ARBA00022553"/>
    </source>
</evidence>
<evidence type="ECO:0000313" key="5">
    <source>
        <dbReference type="EMBL" id="MBT9314652.1"/>
    </source>
</evidence>
<organism evidence="5 6">
    <name type="scientific">Leptothoe spongobia TAU-MAC 1115</name>
    <dbReference type="NCBI Taxonomy" id="1967444"/>
    <lineage>
        <taxon>Bacteria</taxon>
        <taxon>Bacillati</taxon>
        <taxon>Cyanobacteriota</taxon>
        <taxon>Cyanophyceae</taxon>
        <taxon>Nodosilineales</taxon>
        <taxon>Cymatolegaceae</taxon>
        <taxon>Leptothoe</taxon>
        <taxon>Leptothoe spongobia</taxon>
    </lineage>
</organism>
<dbReference type="PROSITE" id="PS50011">
    <property type="entry name" value="PROTEIN_KINASE_DOM"/>
    <property type="match status" value="1"/>
</dbReference>
<dbReference type="PANTHER" id="PTHR44591">
    <property type="entry name" value="STRESS RESPONSE REGULATOR PROTEIN 1"/>
    <property type="match status" value="1"/>
</dbReference>
<dbReference type="AlphaFoldDB" id="A0A947GI86"/>
<dbReference type="InterPro" id="IPR050595">
    <property type="entry name" value="Bact_response_regulator"/>
</dbReference>
<dbReference type="Gene3D" id="1.10.510.10">
    <property type="entry name" value="Transferase(Phosphotransferase) domain 1"/>
    <property type="match status" value="1"/>
</dbReference>
<dbReference type="SUPFAM" id="SSF56112">
    <property type="entry name" value="Protein kinase-like (PK-like)"/>
    <property type="match status" value="1"/>
</dbReference>
<dbReference type="InterPro" id="IPR001789">
    <property type="entry name" value="Sig_transdc_resp-reg_receiver"/>
</dbReference>
<dbReference type="PANTHER" id="PTHR44591:SF23">
    <property type="entry name" value="CHEY SUBFAMILY"/>
    <property type="match status" value="1"/>
</dbReference>
<accession>A0A947GI86</accession>
<keyword evidence="6" id="KW-1185">Reference proteome</keyword>
<keyword evidence="1 2" id="KW-0597">Phosphoprotein</keyword>